<dbReference type="Proteomes" id="UP000321408">
    <property type="component" value="Chromosome"/>
</dbReference>
<dbReference type="OrthoDB" id="131615at2157"/>
<accession>A0A5B9DDS8</accession>
<evidence type="ECO:0000256" key="6">
    <source>
        <dbReference type="ARBA" id="ARBA00022679"/>
    </source>
</evidence>
<dbReference type="GO" id="GO:0048034">
    <property type="term" value="P:heme O biosynthetic process"/>
    <property type="evidence" value="ECO:0007669"/>
    <property type="project" value="UniProtKB-UniPathway"/>
</dbReference>
<evidence type="ECO:0000256" key="2">
    <source>
        <dbReference type="ARBA" id="ARBA00004651"/>
    </source>
</evidence>
<comment type="catalytic activity">
    <reaction evidence="11">
        <text>heme b + (2E,6E)-farnesyl diphosphate + H2O = Fe(II)-heme o + diphosphate</text>
        <dbReference type="Rhea" id="RHEA:28070"/>
        <dbReference type="ChEBI" id="CHEBI:15377"/>
        <dbReference type="ChEBI" id="CHEBI:33019"/>
        <dbReference type="ChEBI" id="CHEBI:60344"/>
        <dbReference type="ChEBI" id="CHEBI:60530"/>
        <dbReference type="ChEBI" id="CHEBI:175763"/>
        <dbReference type="EC" id="2.5.1.141"/>
    </reaction>
</comment>
<comment type="pathway">
    <text evidence="3">Porphyrin-containing compound metabolism; heme O biosynthesis; heme O from protoheme: step 1/1.</text>
</comment>
<dbReference type="AlphaFoldDB" id="A0A5B9DDS8"/>
<dbReference type="RefSeq" id="WP_147664063.1">
    <property type="nucleotide sequence ID" value="NZ_CP042905.2"/>
</dbReference>
<keyword evidence="10 12" id="KW-0472">Membrane</keyword>
<dbReference type="GO" id="GO:0008495">
    <property type="term" value="F:protoheme IX farnesyltransferase activity"/>
    <property type="evidence" value="ECO:0007669"/>
    <property type="project" value="UniProtKB-EC"/>
</dbReference>
<feature type="transmembrane region" description="Helical" evidence="12">
    <location>
        <begin position="239"/>
        <end position="256"/>
    </location>
</feature>
<feature type="transmembrane region" description="Helical" evidence="12">
    <location>
        <begin position="268"/>
        <end position="289"/>
    </location>
</feature>
<proteinExistence type="inferred from homology"/>
<feature type="transmembrane region" description="Helical" evidence="12">
    <location>
        <begin position="215"/>
        <end position="233"/>
    </location>
</feature>
<dbReference type="GO" id="GO:0005886">
    <property type="term" value="C:plasma membrane"/>
    <property type="evidence" value="ECO:0007669"/>
    <property type="project" value="UniProtKB-SubCell"/>
</dbReference>
<evidence type="ECO:0000256" key="3">
    <source>
        <dbReference type="ARBA" id="ARBA00004919"/>
    </source>
</evidence>
<feature type="transmembrane region" description="Helical" evidence="12">
    <location>
        <begin position="86"/>
        <end position="106"/>
    </location>
</feature>
<dbReference type="InterPro" id="IPR030470">
    <property type="entry name" value="UbiA_prenylTrfase_CS"/>
</dbReference>
<feature type="transmembrane region" description="Helical" evidence="12">
    <location>
        <begin position="20"/>
        <end position="39"/>
    </location>
</feature>
<evidence type="ECO:0000256" key="12">
    <source>
        <dbReference type="SAM" id="Phobius"/>
    </source>
</evidence>
<reference evidence="13 14" key="1">
    <citation type="journal article" date="2020" name="Nature">
        <title>Isolation of an archaeon at the prokaryote-eukaryote interface.</title>
        <authorList>
            <person name="Imachi H."/>
            <person name="Nobu M.K."/>
            <person name="Nakahara N."/>
            <person name="Morono Y."/>
            <person name="Ogawara M."/>
            <person name="Takaki Y."/>
            <person name="Takano Y."/>
            <person name="Uematsu K."/>
            <person name="Ikuta T."/>
            <person name="Ito M."/>
            <person name="Matsui Y."/>
            <person name="Miyazaki M."/>
            <person name="Murata K."/>
            <person name="Saito Y."/>
            <person name="Sakai S."/>
            <person name="Song C."/>
            <person name="Tasumi E."/>
            <person name="Yamanaka Y."/>
            <person name="Yamaguchi T."/>
            <person name="Kamagata Y."/>
            <person name="Tamaki H."/>
            <person name="Takai K."/>
        </authorList>
    </citation>
    <scope>NUCLEOTIDE SEQUENCE [LARGE SCALE GENOMIC DNA]</scope>
    <source>
        <strain evidence="13 14">MK-D1</strain>
    </source>
</reference>
<keyword evidence="8 12" id="KW-1133">Transmembrane helix</keyword>
<evidence type="ECO:0000256" key="1">
    <source>
        <dbReference type="ARBA" id="ARBA00004019"/>
    </source>
</evidence>
<comment type="similarity">
    <text evidence="4">In the C-terminal section; belongs to the UbiA prenyltransferase family. Protoheme IX farnesyltransferase subfamily.</text>
</comment>
<organism evidence="13 14">
    <name type="scientific">Promethearchaeum syntrophicum</name>
    <dbReference type="NCBI Taxonomy" id="2594042"/>
    <lineage>
        <taxon>Archaea</taxon>
        <taxon>Promethearchaeati</taxon>
        <taxon>Promethearchaeota</taxon>
        <taxon>Promethearchaeia</taxon>
        <taxon>Promethearchaeales</taxon>
        <taxon>Promethearchaeaceae</taxon>
        <taxon>Promethearchaeum</taxon>
    </lineage>
</organism>
<feature type="transmembrane region" description="Helical" evidence="12">
    <location>
        <begin position="165"/>
        <end position="188"/>
    </location>
</feature>
<evidence type="ECO:0000313" key="14">
    <source>
        <dbReference type="Proteomes" id="UP000321408"/>
    </source>
</evidence>
<reference evidence="13 14" key="2">
    <citation type="journal article" date="2024" name="Int. J. Syst. Evol. Microbiol.">
        <title>Promethearchaeum syntrophicum gen. nov., sp. nov., an anaerobic, obligately syntrophic archaeon, the first isolate of the lineage 'Asgard' archaea, and proposal of the new archaeal phylum Promethearchaeota phyl. nov. and kingdom Promethearchaeati regn. nov.</title>
        <authorList>
            <person name="Imachi H."/>
            <person name="Nobu M.K."/>
            <person name="Kato S."/>
            <person name="Takaki Y."/>
            <person name="Miyazaki M."/>
            <person name="Miyata M."/>
            <person name="Ogawara M."/>
            <person name="Saito Y."/>
            <person name="Sakai S."/>
            <person name="Tahara Y.O."/>
            <person name="Takano Y."/>
            <person name="Tasumi E."/>
            <person name="Uematsu K."/>
            <person name="Yoshimura T."/>
            <person name="Itoh T."/>
            <person name="Ohkuma M."/>
            <person name="Takai K."/>
        </authorList>
    </citation>
    <scope>NUCLEOTIDE SEQUENCE [LARGE SCALE GENOMIC DNA]</scope>
    <source>
        <strain evidence="13 14">MK-D1</strain>
    </source>
</reference>
<feature type="transmembrane region" description="Helical" evidence="12">
    <location>
        <begin position="112"/>
        <end position="132"/>
    </location>
</feature>
<comment type="subcellular location">
    <subcellularLocation>
        <location evidence="2">Cell membrane</location>
        <topology evidence="2">Multi-pass membrane protein</topology>
    </subcellularLocation>
</comment>
<dbReference type="KEGG" id="psyt:DSAG12_02983"/>
<keyword evidence="7 12" id="KW-0812">Transmembrane</keyword>
<dbReference type="Gene3D" id="1.10.357.140">
    <property type="entry name" value="UbiA prenyltransferase"/>
    <property type="match status" value="1"/>
</dbReference>
<evidence type="ECO:0000256" key="10">
    <source>
        <dbReference type="ARBA" id="ARBA00023136"/>
    </source>
</evidence>
<dbReference type="PANTHER" id="PTHR43448">
    <property type="entry name" value="PROTOHEME IX FARNESYLTRANSFERASE, MITOCHONDRIAL"/>
    <property type="match status" value="1"/>
</dbReference>
<keyword evidence="6" id="KW-0808">Transferase</keyword>
<evidence type="ECO:0000256" key="4">
    <source>
        <dbReference type="ARBA" id="ARBA00010223"/>
    </source>
</evidence>
<dbReference type="Pfam" id="PF01040">
    <property type="entry name" value="UbiA"/>
    <property type="match status" value="1"/>
</dbReference>
<dbReference type="PANTHER" id="PTHR43448:SF2">
    <property type="entry name" value="PROTOHEME IX FARNESYLTRANSFERASE, MITOCHONDRIAL"/>
    <property type="match status" value="1"/>
</dbReference>
<feature type="transmembrane region" description="Helical" evidence="12">
    <location>
        <begin position="45"/>
        <end position="65"/>
    </location>
</feature>
<dbReference type="CDD" id="cd13957">
    <property type="entry name" value="PT_UbiA_Cox10"/>
    <property type="match status" value="1"/>
</dbReference>
<evidence type="ECO:0000256" key="11">
    <source>
        <dbReference type="ARBA" id="ARBA00047690"/>
    </source>
</evidence>
<gene>
    <name evidence="13" type="ORF">DSAG12_02983</name>
</gene>
<sequence length="292" mass="32916">MAFKNIASMYLDLIKAKQTLLLLFTAILSYLISFEFSEIIWLDLIIFSLSMFMAISGTTMLNMYVDHDIDKIMERTKCRPIPSGEISKEVVLINGIIVTVLGLILGFVFLDWLTALVIFLGAFFDYVIYSIWLKRKTRFSIIFGGIAGGLPSMAGRVLAVQRIDLISVLFLLFILTWIPIHILTLAMLPKNIKGYKEAGVPMWPIVRPLEETMRVIAGSAFLNMIILFLLACILDTNLLVRVIIAICCLIVIFLVIKNLIKPSEKLTFIIFKVASMFMVLGYLLTYIGVLVA</sequence>
<evidence type="ECO:0000256" key="5">
    <source>
        <dbReference type="ARBA" id="ARBA00012292"/>
    </source>
</evidence>
<dbReference type="UniPathway" id="UPA00834">
    <property type="reaction ID" value="UER00712"/>
</dbReference>
<evidence type="ECO:0000313" key="13">
    <source>
        <dbReference type="EMBL" id="QEE17151.1"/>
    </source>
</evidence>
<keyword evidence="14" id="KW-1185">Reference proteome</keyword>
<dbReference type="EC" id="2.5.1.141" evidence="5"/>
<dbReference type="InterPro" id="IPR006369">
    <property type="entry name" value="Protohaem_IX_farnesylTrfase"/>
</dbReference>
<comment type="function">
    <text evidence="1">Converts heme B (protoheme IX) to heme O by substitution of the vinyl group on carbon 2 of heme B porphyrin ring with a hydroxyethyl farnesyl side group.</text>
</comment>
<keyword evidence="9" id="KW-0350">Heme biosynthesis</keyword>
<dbReference type="EMBL" id="CP042905">
    <property type="protein sequence ID" value="QEE17151.1"/>
    <property type="molecule type" value="Genomic_DNA"/>
</dbReference>
<dbReference type="GeneID" id="41330959"/>
<dbReference type="InterPro" id="IPR000537">
    <property type="entry name" value="UbiA_prenyltransferase"/>
</dbReference>
<feature type="transmembrane region" description="Helical" evidence="12">
    <location>
        <begin position="139"/>
        <end position="159"/>
    </location>
</feature>
<evidence type="ECO:0000256" key="8">
    <source>
        <dbReference type="ARBA" id="ARBA00022989"/>
    </source>
</evidence>
<dbReference type="InterPro" id="IPR044878">
    <property type="entry name" value="UbiA_sf"/>
</dbReference>
<name>A0A5B9DDS8_9ARCH</name>
<protein>
    <recommendedName>
        <fullName evidence="5">heme o synthase</fullName>
        <ecNumber evidence="5">2.5.1.141</ecNumber>
    </recommendedName>
</protein>
<dbReference type="PROSITE" id="PS00943">
    <property type="entry name" value="UBIA"/>
    <property type="match status" value="1"/>
</dbReference>
<evidence type="ECO:0000256" key="7">
    <source>
        <dbReference type="ARBA" id="ARBA00022692"/>
    </source>
</evidence>
<evidence type="ECO:0000256" key="9">
    <source>
        <dbReference type="ARBA" id="ARBA00023133"/>
    </source>
</evidence>